<keyword evidence="3 7" id="KW-0378">Hydrolase</keyword>
<protein>
    <recommendedName>
        <fullName evidence="7">Kynurenine formamidase</fullName>
        <shortName evidence="7">KFA</shortName>
        <shortName evidence="7">KFase</shortName>
        <ecNumber evidence="7">3.5.1.9</ecNumber>
    </recommendedName>
    <alternativeName>
        <fullName evidence="7">Arylformamidase</fullName>
    </alternativeName>
    <alternativeName>
        <fullName evidence="7">N-formylkynurenine formamidase</fullName>
        <shortName evidence="7">FKF</shortName>
    </alternativeName>
</protein>
<comment type="subunit">
    <text evidence="7">Homodimer.</text>
</comment>
<keyword evidence="5 7" id="KW-0823">Tryptophan catabolism</keyword>
<dbReference type="PANTHER" id="PTHR31118:SF32">
    <property type="entry name" value="KYNURENINE FORMAMIDASE"/>
    <property type="match status" value="1"/>
</dbReference>
<dbReference type="Gene3D" id="3.50.30.50">
    <property type="entry name" value="Putative cyclase"/>
    <property type="match status" value="1"/>
</dbReference>
<comment type="pathway">
    <text evidence="7">Amino-acid degradation; L-tryptophan degradation via kynurenine pathway; L-kynurenine from L-tryptophan: step 2/2.</text>
</comment>
<evidence type="ECO:0000256" key="3">
    <source>
        <dbReference type="ARBA" id="ARBA00022801"/>
    </source>
</evidence>
<dbReference type="InterPro" id="IPR037175">
    <property type="entry name" value="KFase_sf"/>
</dbReference>
<feature type="binding site" evidence="7">
    <location>
        <position position="53"/>
    </location>
    <ligand>
        <name>Zn(2+)</name>
        <dbReference type="ChEBI" id="CHEBI:29105"/>
        <label>1</label>
    </ligand>
</feature>
<dbReference type="Pfam" id="PF04199">
    <property type="entry name" value="Cyclase"/>
    <property type="match status" value="1"/>
</dbReference>
<comment type="caution">
    <text evidence="8">The sequence shown here is derived from an EMBL/GenBank/DDBJ whole genome shotgun (WGS) entry which is preliminary data.</text>
</comment>
<reference evidence="9" key="1">
    <citation type="journal article" date="2019" name="Int. J. Syst. Evol. Microbiol.">
        <title>The Global Catalogue of Microorganisms (GCM) 10K type strain sequencing project: providing services to taxonomists for standard genome sequencing and annotation.</title>
        <authorList>
            <consortium name="The Broad Institute Genomics Platform"/>
            <consortium name="The Broad Institute Genome Sequencing Center for Infectious Disease"/>
            <person name="Wu L."/>
            <person name="Ma J."/>
        </authorList>
    </citation>
    <scope>NUCLEOTIDE SEQUENCE [LARGE SCALE GENOMIC DNA]</scope>
    <source>
        <strain evidence="9">JCM 3369</strain>
    </source>
</reference>
<feature type="binding site" evidence="7">
    <location>
        <position position="17"/>
    </location>
    <ligand>
        <name>substrate</name>
    </ligand>
</feature>
<proteinExistence type="inferred from homology"/>
<feature type="active site" description="Proton donor/acceptor" evidence="7">
    <location>
        <position position="57"/>
    </location>
</feature>
<feature type="binding site" evidence="7">
    <location>
        <position position="159"/>
    </location>
    <ligand>
        <name>Zn(2+)</name>
        <dbReference type="ChEBI" id="CHEBI:29105"/>
        <label>2</label>
    </ligand>
</feature>
<sequence>MRIIDITPPVRADMAVFPGDAPCQVKTTFAIGPQCPVNVTEISFSTHCGAHADAPSHYAAEGATIDTLDLAEFIGPARVIDARGKGPLVQPEEIAGQLEACPSRVLLRIEERPDPMIWPKGFRTLAPETMALLAARGVRLVGVDVPSVDPETSKELPSHMVARDHDMRILENLVLADVVPGDYELIALPLKLAGLDAAPVRAILRDLPQSGAN</sequence>
<evidence type="ECO:0000256" key="2">
    <source>
        <dbReference type="ARBA" id="ARBA00022723"/>
    </source>
</evidence>
<comment type="catalytic activity">
    <reaction evidence="6 7">
        <text>N-formyl-L-kynurenine + H2O = L-kynurenine + formate + H(+)</text>
        <dbReference type="Rhea" id="RHEA:13009"/>
        <dbReference type="ChEBI" id="CHEBI:15377"/>
        <dbReference type="ChEBI" id="CHEBI:15378"/>
        <dbReference type="ChEBI" id="CHEBI:15740"/>
        <dbReference type="ChEBI" id="CHEBI:57959"/>
        <dbReference type="ChEBI" id="CHEBI:58629"/>
        <dbReference type="EC" id="3.5.1.9"/>
    </reaction>
</comment>
<dbReference type="NCBIfam" id="TIGR03035">
    <property type="entry name" value="trp_arylform"/>
    <property type="match status" value="1"/>
</dbReference>
<dbReference type="GO" id="GO:0004061">
    <property type="term" value="F:arylformamidase activity"/>
    <property type="evidence" value="ECO:0007669"/>
    <property type="project" value="UniProtKB-EC"/>
</dbReference>
<dbReference type="InterPro" id="IPR017484">
    <property type="entry name" value="Kynurenine_formamidase_bac"/>
</dbReference>
<accession>A0ABW4JYF4</accession>
<name>A0ABW4JYF4_9HYPH</name>
<feature type="binding site" evidence="7">
    <location>
        <position position="53"/>
    </location>
    <ligand>
        <name>Zn(2+)</name>
        <dbReference type="ChEBI" id="CHEBI:29105"/>
        <label>2</label>
    </ligand>
</feature>
<keyword evidence="4 7" id="KW-0862">Zinc</keyword>
<dbReference type="SUPFAM" id="SSF102198">
    <property type="entry name" value="Putative cyclase"/>
    <property type="match status" value="1"/>
</dbReference>
<gene>
    <name evidence="7 8" type="primary">kynB</name>
    <name evidence="8" type="ORF">ACFSC7_11705</name>
</gene>
<feature type="binding site" evidence="7">
    <location>
        <position position="51"/>
    </location>
    <ligand>
        <name>Zn(2+)</name>
        <dbReference type="ChEBI" id="CHEBI:29105"/>
        <label>1</label>
    </ligand>
</feature>
<dbReference type="HAMAP" id="MF_01969">
    <property type="entry name" value="KynB"/>
    <property type="match status" value="1"/>
</dbReference>
<dbReference type="PANTHER" id="PTHR31118">
    <property type="entry name" value="CYCLASE-LIKE PROTEIN 2"/>
    <property type="match status" value="1"/>
</dbReference>
<dbReference type="Proteomes" id="UP001597327">
    <property type="component" value="Unassembled WGS sequence"/>
</dbReference>
<evidence type="ECO:0000256" key="1">
    <source>
        <dbReference type="ARBA" id="ARBA00002204"/>
    </source>
</evidence>
<evidence type="ECO:0000256" key="7">
    <source>
        <dbReference type="HAMAP-Rule" id="MF_01969"/>
    </source>
</evidence>
<keyword evidence="9" id="KW-1185">Reference proteome</keyword>
<evidence type="ECO:0000256" key="6">
    <source>
        <dbReference type="ARBA" id="ARBA00048496"/>
    </source>
</evidence>
<comment type="cofactor">
    <cofactor evidence="7">
        <name>Zn(2+)</name>
        <dbReference type="ChEBI" id="CHEBI:29105"/>
    </cofactor>
    <text evidence="7">Binds 2 zinc ions per subunit.</text>
</comment>
<keyword evidence="2 7" id="KW-0479">Metal-binding</keyword>
<evidence type="ECO:0000313" key="8">
    <source>
        <dbReference type="EMBL" id="MFD1696183.1"/>
    </source>
</evidence>
<feature type="binding site" evidence="7">
    <location>
        <position position="47"/>
    </location>
    <ligand>
        <name>Zn(2+)</name>
        <dbReference type="ChEBI" id="CHEBI:29105"/>
        <label>1</label>
    </ligand>
</feature>
<feature type="binding site" evidence="7">
    <location>
        <position position="171"/>
    </location>
    <ligand>
        <name>Zn(2+)</name>
        <dbReference type="ChEBI" id="CHEBI:29105"/>
        <label>1</label>
    </ligand>
</feature>
<comment type="similarity">
    <text evidence="7">Belongs to the Cyclase 1 superfamily. KynB family.</text>
</comment>
<dbReference type="EMBL" id="JBHUFA010000004">
    <property type="protein sequence ID" value="MFD1696183.1"/>
    <property type="molecule type" value="Genomic_DNA"/>
</dbReference>
<evidence type="ECO:0000256" key="4">
    <source>
        <dbReference type="ARBA" id="ARBA00022833"/>
    </source>
</evidence>
<evidence type="ECO:0000313" key="9">
    <source>
        <dbReference type="Proteomes" id="UP001597327"/>
    </source>
</evidence>
<evidence type="ECO:0000256" key="5">
    <source>
        <dbReference type="ARBA" id="ARBA00023079"/>
    </source>
</evidence>
<feature type="binding site" evidence="7">
    <location>
        <position position="171"/>
    </location>
    <ligand>
        <name>Zn(2+)</name>
        <dbReference type="ChEBI" id="CHEBI:29105"/>
        <label>2</label>
    </ligand>
</feature>
<dbReference type="RefSeq" id="WP_149892914.1">
    <property type="nucleotide sequence ID" value="NZ_JBHUFA010000004.1"/>
</dbReference>
<comment type="function">
    <text evidence="1 7">Catalyzes the hydrolysis of N-formyl-L-kynurenine to L-kynurenine, the second step in the kynurenine pathway of tryptophan degradation.</text>
</comment>
<dbReference type="InterPro" id="IPR007325">
    <property type="entry name" value="KFase/CYL"/>
</dbReference>
<dbReference type="EC" id="3.5.1.9" evidence="7"/>
<organism evidence="8 9">
    <name type="scientific">Roseibium aestuarii</name>
    <dbReference type="NCBI Taxonomy" id="2600299"/>
    <lineage>
        <taxon>Bacteria</taxon>
        <taxon>Pseudomonadati</taxon>
        <taxon>Pseudomonadota</taxon>
        <taxon>Alphaproteobacteria</taxon>
        <taxon>Hyphomicrobiales</taxon>
        <taxon>Stappiaceae</taxon>
        <taxon>Roseibium</taxon>
    </lineage>
</organism>